<protein>
    <submittedName>
        <fullName evidence="1">Uncharacterized protein</fullName>
    </submittedName>
</protein>
<comment type="caution">
    <text evidence="1">The sequence shown here is derived from an EMBL/GenBank/DDBJ whole genome shotgun (WGS) entry which is preliminary data.</text>
</comment>
<name>A0A081RZ76_PHOTE</name>
<dbReference type="PATRIC" id="fig|1393735.3.peg.1305"/>
<dbReference type="Proteomes" id="UP000028002">
    <property type="component" value="Unassembled WGS sequence"/>
</dbReference>
<evidence type="ECO:0000313" key="1">
    <source>
        <dbReference type="EMBL" id="KER03979.1"/>
    </source>
</evidence>
<sequence length="103" mass="11682">MRRRLAPGLWQYYSLESGHEQPTVVIAPFGGGNAYSMADGGHTDLWVTEAHLLAWAQFTQSYFKAVLLHGGHFYYRENLQGVCHAINTALSENDNRRKITDEK</sequence>
<accession>A0A081RZ76</accession>
<proteinExistence type="predicted"/>
<dbReference type="AlphaFoldDB" id="A0A081RZ76"/>
<evidence type="ECO:0000313" key="2">
    <source>
        <dbReference type="Proteomes" id="UP000028002"/>
    </source>
</evidence>
<reference evidence="1 2" key="1">
    <citation type="submission" date="2014-03" db="EMBL/GenBank/DDBJ databases">
        <title>Draft Genome of Photorhabdus temperata Meg1.</title>
        <authorList>
            <person name="Hurst S.G.IV."/>
            <person name="Morris K."/>
            <person name="Thomas K."/>
            <person name="Tisa L.S."/>
        </authorList>
    </citation>
    <scope>NUCLEOTIDE SEQUENCE [LARGE SCALE GENOMIC DNA]</scope>
    <source>
        <strain evidence="1 2">Meg1</strain>
    </source>
</reference>
<dbReference type="RefSeq" id="WP_021324465.1">
    <property type="nucleotide sequence ID" value="NZ_CAWLUD010000019.1"/>
</dbReference>
<dbReference type="EMBL" id="JGVH01000019">
    <property type="protein sequence ID" value="KER03979.1"/>
    <property type="molecule type" value="Genomic_DNA"/>
</dbReference>
<organism evidence="1 2">
    <name type="scientific">Photorhabdus temperata subsp. temperata Meg1</name>
    <dbReference type="NCBI Taxonomy" id="1393735"/>
    <lineage>
        <taxon>Bacteria</taxon>
        <taxon>Pseudomonadati</taxon>
        <taxon>Pseudomonadota</taxon>
        <taxon>Gammaproteobacteria</taxon>
        <taxon>Enterobacterales</taxon>
        <taxon>Morganellaceae</taxon>
        <taxon>Photorhabdus</taxon>
    </lineage>
</organism>
<gene>
    <name evidence="1" type="ORF">MEG1DRAFT_01259</name>
</gene>